<dbReference type="EMBL" id="SPMZ01000011">
    <property type="protein sequence ID" value="NMQ18390.1"/>
    <property type="molecule type" value="Genomic_DNA"/>
</dbReference>
<gene>
    <name evidence="1" type="ORF">E4P82_03755</name>
</gene>
<proteinExistence type="predicted"/>
<dbReference type="Proteomes" id="UP000760480">
    <property type="component" value="Unassembled WGS sequence"/>
</dbReference>
<organism evidence="1 2">
    <name type="scientific">Candidatus Competibacter phosphatis</name>
    <dbReference type="NCBI Taxonomy" id="221280"/>
    <lineage>
        <taxon>Bacteria</taxon>
        <taxon>Pseudomonadati</taxon>
        <taxon>Pseudomonadota</taxon>
        <taxon>Gammaproteobacteria</taxon>
        <taxon>Candidatus Competibacteraceae</taxon>
        <taxon>Candidatus Competibacter</taxon>
    </lineage>
</organism>
<comment type="caution">
    <text evidence="1">The sequence shown here is derived from an EMBL/GenBank/DDBJ whole genome shotgun (WGS) entry which is preliminary data.</text>
</comment>
<evidence type="ECO:0000313" key="2">
    <source>
        <dbReference type="Proteomes" id="UP000760480"/>
    </source>
</evidence>
<evidence type="ECO:0000313" key="1">
    <source>
        <dbReference type="EMBL" id="NMQ18390.1"/>
    </source>
</evidence>
<keyword evidence="2" id="KW-1185">Reference proteome</keyword>
<protein>
    <submittedName>
        <fullName evidence="1">Uncharacterized protein</fullName>
    </submittedName>
</protein>
<reference evidence="1 2" key="1">
    <citation type="submission" date="2019-03" db="EMBL/GenBank/DDBJ databases">
        <title>Metabolic reconstructions from genomes of highly enriched 'Candidatus Accumulibacter' and 'Candidatus Competibacter' bioreactor populations.</title>
        <authorList>
            <person name="Annavajhala M.K."/>
            <person name="Welles L."/>
            <person name="Abbas B."/>
            <person name="Sorokin D."/>
            <person name="Park H."/>
            <person name="Van Loosdrecht M."/>
            <person name="Chandran K."/>
        </authorList>
    </citation>
    <scope>NUCLEOTIDE SEQUENCE [LARGE SCALE GENOMIC DNA]</scope>
    <source>
        <strain evidence="1 2">SBR_G</strain>
    </source>
</reference>
<dbReference type="RefSeq" id="WP_169247641.1">
    <property type="nucleotide sequence ID" value="NZ_SPMZ01000011.1"/>
</dbReference>
<sequence>MKLEKHLSTLKLEKNGSQKQCFIKIVQVLFPSLEVVHHYRGKELEGLEIDVWIPKLKIGIEYQGIQHFNVIKHWGGEDGLRKTQGK</sequence>
<name>A0ABX1TKG0_9GAMM</name>
<accession>A0ABX1TKG0</accession>